<dbReference type="HAMAP" id="MF_00003">
    <property type="entry name" value="RbfA"/>
    <property type="match status" value="1"/>
</dbReference>
<dbReference type="PANTHER" id="PTHR33515">
    <property type="entry name" value="RIBOSOME-BINDING FACTOR A, CHLOROPLASTIC-RELATED"/>
    <property type="match status" value="1"/>
</dbReference>
<dbReference type="NCBIfam" id="NF001802">
    <property type="entry name" value="PRK00521.2-5"/>
    <property type="match status" value="1"/>
</dbReference>
<dbReference type="Pfam" id="PF02033">
    <property type="entry name" value="RBFA"/>
    <property type="match status" value="1"/>
</dbReference>
<evidence type="ECO:0000256" key="3">
    <source>
        <dbReference type="SAM" id="MobiDB-lite"/>
    </source>
</evidence>
<comment type="subcellular location">
    <subcellularLocation>
        <location evidence="2">Cytoplasm</location>
    </subcellularLocation>
</comment>
<dbReference type="SUPFAM" id="SSF89919">
    <property type="entry name" value="Ribosome-binding factor A, RbfA"/>
    <property type="match status" value="1"/>
</dbReference>
<dbReference type="AlphaFoldDB" id="A0A7X0B5P8"/>
<evidence type="ECO:0000256" key="1">
    <source>
        <dbReference type="ARBA" id="ARBA00022517"/>
    </source>
</evidence>
<sequence>MSRHGDADVRAGKAPSQRQLRVGEELRHALADILRRADFRDPALQDLNVTVSEVRISPDLKNATAFVMPLGGGQPEQVKALNRVSAYLRSQVAKAMRLQHVPRISFQVDVSFDYAQRIDQILHRPDVQRDLDAEAAAKAAAGVADEDEGDQDGATEAEAERHDGP</sequence>
<dbReference type="EMBL" id="JACIIZ010000021">
    <property type="protein sequence ID" value="MBB6254931.1"/>
    <property type="molecule type" value="Genomic_DNA"/>
</dbReference>
<proteinExistence type="inferred from homology"/>
<comment type="subunit">
    <text evidence="2">Monomer. Binds 30S ribosomal subunits, but not 50S ribosomal subunits or 70S ribosomes.</text>
</comment>
<dbReference type="GO" id="GO:0030490">
    <property type="term" value="P:maturation of SSU-rRNA"/>
    <property type="evidence" value="ECO:0007669"/>
    <property type="project" value="UniProtKB-UniRule"/>
</dbReference>
<protein>
    <recommendedName>
        <fullName evidence="2">Ribosome-binding factor A</fullName>
    </recommendedName>
</protein>
<keyword evidence="2" id="KW-0963">Cytoplasm</keyword>
<keyword evidence="1 2" id="KW-0690">Ribosome biogenesis</keyword>
<feature type="region of interest" description="Disordered" evidence="3">
    <location>
        <begin position="133"/>
        <end position="165"/>
    </location>
</feature>
<accession>A0A7X0B5P8</accession>
<evidence type="ECO:0000256" key="2">
    <source>
        <dbReference type="HAMAP-Rule" id="MF_00003"/>
    </source>
</evidence>
<dbReference type="NCBIfam" id="TIGR00082">
    <property type="entry name" value="rbfA"/>
    <property type="match status" value="1"/>
</dbReference>
<evidence type="ECO:0000313" key="5">
    <source>
        <dbReference type="Proteomes" id="UP000539175"/>
    </source>
</evidence>
<reference evidence="4 5" key="1">
    <citation type="submission" date="2020-08" db="EMBL/GenBank/DDBJ databases">
        <title>Genomic Encyclopedia of Type Strains, Phase IV (KMG-IV): sequencing the most valuable type-strain genomes for metagenomic binning, comparative biology and taxonomic classification.</title>
        <authorList>
            <person name="Goeker M."/>
        </authorList>
    </citation>
    <scope>NUCLEOTIDE SEQUENCE [LARGE SCALE GENOMIC DNA]</scope>
    <source>
        <strain evidence="4 5">DSM 22198</strain>
    </source>
</reference>
<dbReference type="InterPro" id="IPR015946">
    <property type="entry name" value="KH_dom-like_a/b"/>
</dbReference>
<dbReference type="Proteomes" id="UP000539175">
    <property type="component" value="Unassembled WGS sequence"/>
</dbReference>
<comment type="similarity">
    <text evidence="2">Belongs to the RbfA family.</text>
</comment>
<gene>
    <name evidence="2" type="primary">rbfA</name>
    <name evidence="4" type="ORF">FHS74_005524</name>
</gene>
<dbReference type="RefSeq" id="WP_184807448.1">
    <property type="nucleotide sequence ID" value="NZ_JACIIZ010000021.1"/>
</dbReference>
<dbReference type="Gene3D" id="3.30.300.20">
    <property type="match status" value="1"/>
</dbReference>
<dbReference type="PANTHER" id="PTHR33515:SF1">
    <property type="entry name" value="RIBOSOME-BINDING FACTOR A, CHLOROPLASTIC-RELATED"/>
    <property type="match status" value="1"/>
</dbReference>
<name>A0A7X0B5P8_9PROT</name>
<organism evidence="4 5">
    <name type="scientific">Nitrospirillum iridis</name>
    <dbReference type="NCBI Taxonomy" id="765888"/>
    <lineage>
        <taxon>Bacteria</taxon>
        <taxon>Pseudomonadati</taxon>
        <taxon>Pseudomonadota</taxon>
        <taxon>Alphaproteobacteria</taxon>
        <taxon>Rhodospirillales</taxon>
        <taxon>Azospirillaceae</taxon>
        <taxon>Nitrospirillum</taxon>
    </lineage>
</organism>
<dbReference type="InterPro" id="IPR000238">
    <property type="entry name" value="RbfA"/>
</dbReference>
<feature type="compositionally biased region" description="Low complexity" evidence="3">
    <location>
        <begin position="134"/>
        <end position="143"/>
    </location>
</feature>
<dbReference type="GO" id="GO:0005829">
    <property type="term" value="C:cytosol"/>
    <property type="evidence" value="ECO:0007669"/>
    <property type="project" value="TreeGrafter"/>
</dbReference>
<dbReference type="InterPro" id="IPR023799">
    <property type="entry name" value="RbfA_dom_sf"/>
</dbReference>
<feature type="compositionally biased region" description="Acidic residues" evidence="3">
    <location>
        <begin position="144"/>
        <end position="157"/>
    </location>
</feature>
<evidence type="ECO:0000313" key="4">
    <source>
        <dbReference type="EMBL" id="MBB6254931.1"/>
    </source>
</evidence>
<keyword evidence="5" id="KW-1185">Reference proteome</keyword>
<comment type="function">
    <text evidence="2">One of several proteins that assist in the late maturation steps of the functional core of the 30S ribosomal subunit. Associates with free 30S ribosomal subunits (but not with 30S subunits that are part of 70S ribosomes or polysomes). Required for efficient processing of 16S rRNA. May interact with the 5'-terminal helix region of 16S rRNA.</text>
</comment>
<dbReference type="GO" id="GO:0043024">
    <property type="term" value="F:ribosomal small subunit binding"/>
    <property type="evidence" value="ECO:0007669"/>
    <property type="project" value="TreeGrafter"/>
</dbReference>
<comment type="caution">
    <text evidence="4">The sequence shown here is derived from an EMBL/GenBank/DDBJ whole genome shotgun (WGS) entry which is preliminary data.</text>
</comment>